<sequence length="111" mass="12499">MYLTFLFSADKGGAIVILDRHAYEAEIQRQLSFTTFYDSLKQLLRAWLYYQITPVIYTLPKIHKAYKDVPPGTPVVSAIGSLTEKISAIIDFFLQPVVCSLSVLARDINGL</sequence>
<dbReference type="Ensembl" id="ENSCCRT00015120698.1">
    <property type="protein sequence ID" value="ENSCCRP00015116987.1"/>
    <property type="gene ID" value="ENSCCRG00015046218.1"/>
</dbReference>
<dbReference type="AlphaFoldDB" id="A0A8C2B960"/>
<protein>
    <submittedName>
        <fullName evidence="1">Uncharacterized protein</fullName>
    </submittedName>
</protein>
<evidence type="ECO:0000313" key="1">
    <source>
        <dbReference type="Ensembl" id="ENSCCRP00015116987.1"/>
    </source>
</evidence>
<dbReference type="Proteomes" id="UP000694700">
    <property type="component" value="Unplaced"/>
</dbReference>
<proteinExistence type="predicted"/>
<name>A0A8C2B960_CYPCA</name>
<accession>A0A8C2B960</accession>
<organism evidence="1 2">
    <name type="scientific">Cyprinus carpio</name>
    <name type="common">Common carp</name>
    <dbReference type="NCBI Taxonomy" id="7962"/>
    <lineage>
        <taxon>Eukaryota</taxon>
        <taxon>Metazoa</taxon>
        <taxon>Chordata</taxon>
        <taxon>Craniata</taxon>
        <taxon>Vertebrata</taxon>
        <taxon>Euteleostomi</taxon>
        <taxon>Actinopterygii</taxon>
        <taxon>Neopterygii</taxon>
        <taxon>Teleostei</taxon>
        <taxon>Ostariophysi</taxon>
        <taxon>Cypriniformes</taxon>
        <taxon>Cyprinidae</taxon>
        <taxon>Cyprininae</taxon>
        <taxon>Cyprinus</taxon>
    </lineage>
</organism>
<reference evidence="1" key="1">
    <citation type="submission" date="2025-08" db="UniProtKB">
        <authorList>
            <consortium name="Ensembl"/>
        </authorList>
    </citation>
    <scope>IDENTIFICATION</scope>
</reference>
<evidence type="ECO:0000313" key="2">
    <source>
        <dbReference type="Proteomes" id="UP000694700"/>
    </source>
</evidence>